<sequence length="41" mass="4691">MYFMGFGSLCVCFLWPVVSLGFWFVLVLFGLRPGLGPNKYQ</sequence>
<keyword evidence="1" id="KW-0812">Transmembrane</keyword>
<protein>
    <submittedName>
        <fullName evidence="2">(rape) hypothetical protein</fullName>
    </submittedName>
</protein>
<evidence type="ECO:0000313" key="2">
    <source>
        <dbReference type="EMBL" id="CAF1992223.1"/>
    </source>
</evidence>
<gene>
    <name evidence="2" type="ORF">DARMORV10_C07P28760.1</name>
</gene>
<name>A0A816MNZ1_BRANA</name>
<keyword evidence="1" id="KW-0472">Membrane</keyword>
<dbReference type="Proteomes" id="UP001295469">
    <property type="component" value="Chromosome C07"/>
</dbReference>
<organism evidence="2">
    <name type="scientific">Brassica napus</name>
    <name type="common">Rape</name>
    <dbReference type="NCBI Taxonomy" id="3708"/>
    <lineage>
        <taxon>Eukaryota</taxon>
        <taxon>Viridiplantae</taxon>
        <taxon>Streptophyta</taxon>
        <taxon>Embryophyta</taxon>
        <taxon>Tracheophyta</taxon>
        <taxon>Spermatophyta</taxon>
        <taxon>Magnoliopsida</taxon>
        <taxon>eudicotyledons</taxon>
        <taxon>Gunneridae</taxon>
        <taxon>Pentapetalae</taxon>
        <taxon>rosids</taxon>
        <taxon>malvids</taxon>
        <taxon>Brassicales</taxon>
        <taxon>Brassicaceae</taxon>
        <taxon>Brassiceae</taxon>
        <taxon>Brassica</taxon>
    </lineage>
</organism>
<keyword evidence="1" id="KW-1133">Transmembrane helix</keyword>
<accession>A0A816MNZ1</accession>
<dbReference type="AlphaFoldDB" id="A0A816MNZ1"/>
<proteinExistence type="predicted"/>
<feature type="non-terminal residue" evidence="2">
    <location>
        <position position="41"/>
    </location>
</feature>
<feature type="transmembrane region" description="Helical" evidence="1">
    <location>
        <begin position="6"/>
        <end position="31"/>
    </location>
</feature>
<dbReference type="EMBL" id="HG994371">
    <property type="protein sequence ID" value="CAF1992223.1"/>
    <property type="molecule type" value="Genomic_DNA"/>
</dbReference>
<evidence type="ECO:0000256" key="1">
    <source>
        <dbReference type="SAM" id="Phobius"/>
    </source>
</evidence>
<reference evidence="2" key="1">
    <citation type="submission" date="2021-01" db="EMBL/GenBank/DDBJ databases">
        <authorList>
            <consortium name="Genoscope - CEA"/>
            <person name="William W."/>
        </authorList>
    </citation>
    <scope>NUCLEOTIDE SEQUENCE</scope>
</reference>